<dbReference type="PANTHER" id="PTHR13298">
    <property type="entry name" value="CYTOSOLIC REGULATOR PIANISSIMO"/>
    <property type="match status" value="1"/>
</dbReference>
<feature type="region of interest" description="Disordered" evidence="1">
    <location>
        <begin position="680"/>
        <end position="712"/>
    </location>
</feature>
<organism evidence="2">
    <name type="scientific">Timema cristinae</name>
    <name type="common">Walking stick</name>
    <dbReference type="NCBI Taxonomy" id="61476"/>
    <lineage>
        <taxon>Eukaryota</taxon>
        <taxon>Metazoa</taxon>
        <taxon>Ecdysozoa</taxon>
        <taxon>Arthropoda</taxon>
        <taxon>Hexapoda</taxon>
        <taxon>Insecta</taxon>
        <taxon>Pterygota</taxon>
        <taxon>Neoptera</taxon>
        <taxon>Polyneoptera</taxon>
        <taxon>Phasmatodea</taxon>
        <taxon>Timematodea</taxon>
        <taxon>Timematoidea</taxon>
        <taxon>Timematidae</taxon>
        <taxon>Timema</taxon>
    </lineage>
</organism>
<dbReference type="GO" id="GO:0038203">
    <property type="term" value="P:TORC2 signaling"/>
    <property type="evidence" value="ECO:0007669"/>
    <property type="project" value="TreeGrafter"/>
</dbReference>
<feature type="region of interest" description="Disordered" evidence="1">
    <location>
        <begin position="739"/>
        <end position="759"/>
    </location>
</feature>
<feature type="compositionally biased region" description="Polar residues" evidence="1">
    <location>
        <begin position="680"/>
        <end position="690"/>
    </location>
</feature>
<proteinExistence type="predicted"/>
<dbReference type="EMBL" id="OC318737">
    <property type="protein sequence ID" value="CAD7403073.1"/>
    <property type="molecule type" value="Genomic_DNA"/>
</dbReference>
<evidence type="ECO:0000313" key="2">
    <source>
        <dbReference type="EMBL" id="CAD7403073.1"/>
    </source>
</evidence>
<gene>
    <name evidence="2" type="ORF">TCEB3V08_LOCUS6801</name>
</gene>
<dbReference type="PANTHER" id="PTHR13298:SF11">
    <property type="entry name" value="RAPAMYCIN-INSENSITIVE COMPANION OF MTOR"/>
    <property type="match status" value="1"/>
</dbReference>
<protein>
    <submittedName>
        <fullName evidence="2">Uncharacterized protein</fullName>
    </submittedName>
</protein>
<sequence>MVLLYSDLLHKSMFSDSAAFLNGCLIEQKNASKQINKDERRNRSCKIRYANEQLGGGTTLQCDRVNVRRWRKDFPKLQNCISTHQTFRSPTKGHHEELEEKVTQLCEFESSSPPPLLGRSSVGAKPYIGSRSNITSKLSVAPRDGGSQQCYMGISLPRVLSDLYPAADKPVVDKKRSARWKSQKRALVLTLRDLTGPSKAHLRSTSSHHRHVSTHCLSCWRLRDRKISTGSHHWYRTDTDSSVGGGDSPVLVPRRRKSHSTGSGVLCLTPGGSLDSNKSLDAGSSLPAEEQDTILSKSLTRKQILRHVGRMSNPVWGKQSRQALLQSGIICYRLKQKFPSSFQDVCLYSEVCHRMSVASYRLVARRFIQELFLDLTFDMLYDEPASILQMENTSVATSSPLHGQEVTEVPSALVKSPPLEVVREEAPSLESCVYSVLSVEGVGSSRQSNRSTRTNIVSSSEDAFKVSPNYNISNVNSLSGVVGDPLCSETTKISSDRSSTDTDIPNTSFLIAEDINKNTLESISCRYLNKDQSTSCSNPGSVEPTAGTKPRTLSRATEVNTLKLFETNSSPQQTVQSKHLQSLYEFESAINTVVKAKNLELWNTPHSDNIGVGINNVRNMSGDSCVVESDVSKERCVFVDLMGAGDGSSEDCNVQVPLLVITTTAFIAPVFDNTATCVVSNPRTGSSTPQGAPRRDHISPRNRKLATSLPPNISTLAKTSSNLVPTCIASTIAKNVHQVPILPPSESQTKSGESVHNKK</sequence>
<evidence type="ECO:0000256" key="1">
    <source>
        <dbReference type="SAM" id="MobiDB-lite"/>
    </source>
</evidence>
<reference evidence="2" key="1">
    <citation type="submission" date="2020-11" db="EMBL/GenBank/DDBJ databases">
        <authorList>
            <person name="Tran Van P."/>
        </authorList>
    </citation>
    <scope>NUCLEOTIDE SEQUENCE</scope>
</reference>
<dbReference type="GO" id="GO:0043539">
    <property type="term" value="F:protein serine/threonine kinase activator activity"/>
    <property type="evidence" value="ECO:0007669"/>
    <property type="project" value="TreeGrafter"/>
</dbReference>
<dbReference type="InterPro" id="IPR028268">
    <property type="entry name" value="Pianissimo_fam"/>
</dbReference>
<dbReference type="GO" id="GO:0031932">
    <property type="term" value="C:TORC2 complex"/>
    <property type="evidence" value="ECO:0007669"/>
    <property type="project" value="InterPro"/>
</dbReference>
<dbReference type="AlphaFoldDB" id="A0A7R9GZE1"/>
<accession>A0A7R9GZE1</accession>
<name>A0A7R9GZE1_TIMCR</name>
<dbReference type="GO" id="GO:0051897">
    <property type="term" value="P:positive regulation of phosphatidylinositol 3-kinase/protein kinase B signal transduction"/>
    <property type="evidence" value="ECO:0007669"/>
    <property type="project" value="TreeGrafter"/>
</dbReference>